<dbReference type="PROSITE" id="PS51186">
    <property type="entry name" value="GNAT"/>
    <property type="match status" value="1"/>
</dbReference>
<dbReference type="OrthoDB" id="70840at2"/>
<sequence length="199" mass="22118">MTSLTRRPPDTDRLTVLRTEVSDPLVRPLLHELGEEYSTRYGKDAHAELARYPDEEFTLPYAGLLLLLLEDGDPVAGGAFRRYDATTAELKRIWTHSAHRRRGLAVRVVAELEQAAAELGYRRVYLTTGPRQPEARGLYLTTGYRPLFDTAADPESIGPLPFEKHLSETHLSEKHPSEKHLTAVAVPPAATAPTGKAEL</sequence>
<accession>A0A372M0E6</accession>
<keyword evidence="1 5" id="KW-0808">Transferase</keyword>
<dbReference type="SUPFAM" id="SSF55729">
    <property type="entry name" value="Acyl-CoA N-acyltransferases (Nat)"/>
    <property type="match status" value="1"/>
</dbReference>
<keyword evidence="6" id="KW-1185">Reference proteome</keyword>
<gene>
    <name evidence="5" type="ORF">DY218_25115</name>
</gene>
<proteinExistence type="predicted"/>
<evidence type="ECO:0000313" key="6">
    <source>
        <dbReference type="Proteomes" id="UP000263094"/>
    </source>
</evidence>
<dbReference type="InterPro" id="IPR016181">
    <property type="entry name" value="Acyl_CoA_acyltransferase"/>
</dbReference>
<dbReference type="RefSeq" id="WP_128558400.1">
    <property type="nucleotide sequence ID" value="NZ_QUAK01000149.1"/>
</dbReference>
<dbReference type="InterPro" id="IPR050832">
    <property type="entry name" value="Bact_Acetyltransf"/>
</dbReference>
<dbReference type="EMBL" id="QUAK01000149">
    <property type="protein sequence ID" value="RFU84003.1"/>
    <property type="molecule type" value="Genomic_DNA"/>
</dbReference>
<keyword evidence="2" id="KW-0012">Acyltransferase</keyword>
<dbReference type="GO" id="GO:0016747">
    <property type="term" value="F:acyltransferase activity, transferring groups other than amino-acyl groups"/>
    <property type="evidence" value="ECO:0007669"/>
    <property type="project" value="InterPro"/>
</dbReference>
<evidence type="ECO:0000256" key="2">
    <source>
        <dbReference type="ARBA" id="ARBA00023315"/>
    </source>
</evidence>
<evidence type="ECO:0000313" key="5">
    <source>
        <dbReference type="EMBL" id="RFU84003.1"/>
    </source>
</evidence>
<dbReference type="InterPro" id="IPR000182">
    <property type="entry name" value="GNAT_dom"/>
</dbReference>
<evidence type="ECO:0000256" key="1">
    <source>
        <dbReference type="ARBA" id="ARBA00022679"/>
    </source>
</evidence>
<feature type="compositionally biased region" description="Basic and acidic residues" evidence="3">
    <location>
        <begin position="171"/>
        <end position="181"/>
    </location>
</feature>
<dbReference type="CDD" id="cd04301">
    <property type="entry name" value="NAT_SF"/>
    <property type="match status" value="1"/>
</dbReference>
<feature type="domain" description="N-acetyltransferase" evidence="4">
    <location>
        <begin position="1"/>
        <end position="167"/>
    </location>
</feature>
<dbReference type="PANTHER" id="PTHR43877:SF2">
    <property type="entry name" value="AMINOALKYLPHOSPHONATE N-ACETYLTRANSFERASE-RELATED"/>
    <property type="match status" value="1"/>
</dbReference>
<evidence type="ECO:0000259" key="4">
    <source>
        <dbReference type="PROSITE" id="PS51186"/>
    </source>
</evidence>
<comment type="caution">
    <text evidence="5">The sequence shown here is derived from an EMBL/GenBank/DDBJ whole genome shotgun (WGS) entry which is preliminary data.</text>
</comment>
<dbReference type="Pfam" id="PF00583">
    <property type="entry name" value="Acetyltransf_1"/>
    <property type="match status" value="1"/>
</dbReference>
<organism evidence="5 6">
    <name type="scientific">Streptomyces triticagri</name>
    <dbReference type="NCBI Taxonomy" id="2293568"/>
    <lineage>
        <taxon>Bacteria</taxon>
        <taxon>Bacillati</taxon>
        <taxon>Actinomycetota</taxon>
        <taxon>Actinomycetes</taxon>
        <taxon>Kitasatosporales</taxon>
        <taxon>Streptomycetaceae</taxon>
        <taxon>Streptomyces</taxon>
    </lineage>
</organism>
<dbReference type="Gene3D" id="3.40.630.30">
    <property type="match status" value="1"/>
</dbReference>
<evidence type="ECO:0000256" key="3">
    <source>
        <dbReference type="SAM" id="MobiDB-lite"/>
    </source>
</evidence>
<dbReference type="PANTHER" id="PTHR43877">
    <property type="entry name" value="AMINOALKYLPHOSPHONATE N-ACETYLTRANSFERASE-RELATED-RELATED"/>
    <property type="match status" value="1"/>
</dbReference>
<dbReference type="Proteomes" id="UP000263094">
    <property type="component" value="Unassembled WGS sequence"/>
</dbReference>
<dbReference type="AlphaFoldDB" id="A0A372M0E6"/>
<protein>
    <submittedName>
        <fullName evidence="5">GNAT family N-acetyltransferase</fullName>
    </submittedName>
</protein>
<reference evidence="5 6" key="1">
    <citation type="submission" date="2018-08" db="EMBL/GenBank/DDBJ databases">
        <title>Isolation, diversity and antifungal activity of Actinobacteria from wheat.</title>
        <authorList>
            <person name="Han C."/>
        </authorList>
    </citation>
    <scope>NUCLEOTIDE SEQUENCE [LARGE SCALE GENOMIC DNA]</scope>
    <source>
        <strain evidence="5 6">NEAU-YY421</strain>
    </source>
</reference>
<name>A0A372M0E6_9ACTN</name>
<feature type="region of interest" description="Disordered" evidence="3">
    <location>
        <begin position="171"/>
        <end position="199"/>
    </location>
</feature>
<feature type="compositionally biased region" description="Low complexity" evidence="3">
    <location>
        <begin position="182"/>
        <end position="199"/>
    </location>
</feature>